<dbReference type="EMBL" id="JACJIA010000013">
    <property type="protein sequence ID" value="MBA8955879.1"/>
    <property type="molecule type" value="Genomic_DNA"/>
</dbReference>
<dbReference type="RefSeq" id="WP_182847825.1">
    <property type="nucleotide sequence ID" value="NZ_BAAALP010000026.1"/>
</dbReference>
<gene>
    <name evidence="1" type="ORF">HNR61_007561</name>
</gene>
<dbReference type="Proteomes" id="UP000572680">
    <property type="component" value="Unassembled WGS sequence"/>
</dbReference>
<reference evidence="1 2" key="1">
    <citation type="submission" date="2020-08" db="EMBL/GenBank/DDBJ databases">
        <title>Genomic Encyclopedia of Type Strains, Phase IV (KMG-IV): sequencing the most valuable type-strain genomes for metagenomic binning, comparative biology and taxonomic classification.</title>
        <authorList>
            <person name="Goeker M."/>
        </authorList>
    </citation>
    <scope>NUCLEOTIDE SEQUENCE [LARGE SCALE GENOMIC DNA]</scope>
    <source>
        <strain evidence="1 2">DSM 44197</strain>
    </source>
</reference>
<proteinExistence type="predicted"/>
<organism evidence="1 2">
    <name type="scientific">Actinomadura namibiensis</name>
    <dbReference type="NCBI Taxonomy" id="182080"/>
    <lineage>
        <taxon>Bacteria</taxon>
        <taxon>Bacillati</taxon>
        <taxon>Actinomycetota</taxon>
        <taxon>Actinomycetes</taxon>
        <taxon>Streptosporangiales</taxon>
        <taxon>Thermomonosporaceae</taxon>
        <taxon>Actinomadura</taxon>
    </lineage>
</organism>
<protein>
    <submittedName>
        <fullName evidence="1">Uncharacterized protein</fullName>
    </submittedName>
</protein>
<sequence length="177" mass="19637">MAYPFDPEQPLPDPLTPDAAARVRDERRELLPVWIEASRELVVHLGMLSRWDPPETLLENPSHGLTHMRTICSSEDLSLYEAVGYEPFDLLLTAYCAEYMFSDVGGGWVLDEDPASPTFARFLMGGYDANRPDATVDVHAAVTAFLNEPEGRDLETLLESLQEAMGAPVGVHDTSYP</sequence>
<keyword evidence="2" id="KW-1185">Reference proteome</keyword>
<evidence type="ECO:0000313" key="1">
    <source>
        <dbReference type="EMBL" id="MBA8955879.1"/>
    </source>
</evidence>
<name>A0A7W3LX10_ACTNM</name>
<accession>A0A7W3LX10</accession>
<comment type="caution">
    <text evidence="1">The sequence shown here is derived from an EMBL/GenBank/DDBJ whole genome shotgun (WGS) entry which is preliminary data.</text>
</comment>
<evidence type="ECO:0000313" key="2">
    <source>
        <dbReference type="Proteomes" id="UP000572680"/>
    </source>
</evidence>
<dbReference type="AlphaFoldDB" id="A0A7W3LX10"/>